<evidence type="ECO:0000313" key="2">
    <source>
        <dbReference type="Proteomes" id="UP000011081"/>
    </source>
</evidence>
<dbReference type="OrthoDB" id="2189624at2759"/>
<dbReference type="AlphaFoldDB" id="L2GTT6"/>
<dbReference type="OMA" id="PLHHEFK"/>
<organism evidence="1 2">
    <name type="scientific">Vavraia culicis (isolate floridensis)</name>
    <name type="common">Microsporidian parasite</name>
    <dbReference type="NCBI Taxonomy" id="948595"/>
    <lineage>
        <taxon>Eukaryota</taxon>
        <taxon>Fungi</taxon>
        <taxon>Fungi incertae sedis</taxon>
        <taxon>Microsporidia</taxon>
        <taxon>Pleistophoridae</taxon>
        <taxon>Vavraia</taxon>
    </lineage>
</organism>
<protein>
    <submittedName>
        <fullName evidence="1">Uncharacterized protein</fullName>
    </submittedName>
</protein>
<dbReference type="InterPro" id="IPR011044">
    <property type="entry name" value="Quino_amine_DH_bsu"/>
</dbReference>
<proteinExistence type="predicted"/>
<dbReference type="GeneID" id="19879352"/>
<dbReference type="Proteomes" id="UP000011081">
    <property type="component" value="Unassembled WGS sequence"/>
</dbReference>
<dbReference type="InParanoid" id="L2GTT6"/>
<dbReference type="RefSeq" id="XP_008074494.1">
    <property type="nucleotide sequence ID" value="XM_008076303.1"/>
</dbReference>
<dbReference type="EMBL" id="GL877426">
    <property type="protein sequence ID" value="ELA47029.1"/>
    <property type="molecule type" value="Genomic_DNA"/>
</dbReference>
<gene>
    <name evidence="1" type="ORF">VCUG_01474</name>
</gene>
<name>L2GTT6_VAVCU</name>
<keyword evidence="2" id="KW-1185">Reference proteome</keyword>
<reference evidence="2" key="1">
    <citation type="submission" date="2011-03" db="EMBL/GenBank/DDBJ databases">
        <title>The genome sequence of Vavraia culicis strain floridensis.</title>
        <authorList>
            <consortium name="The Broad Institute Genome Sequencing Platform"/>
            <person name="Cuomo C."/>
            <person name="Becnel J."/>
            <person name="Sanscrainte N."/>
            <person name="Young S.K."/>
            <person name="Zeng Q."/>
            <person name="Gargeya S."/>
            <person name="Fitzgerald M."/>
            <person name="Haas B."/>
            <person name="Abouelleil A."/>
            <person name="Alvarado L."/>
            <person name="Arachchi H.M."/>
            <person name="Berlin A."/>
            <person name="Chapman S.B."/>
            <person name="Gearin G."/>
            <person name="Goldberg J."/>
            <person name="Griggs A."/>
            <person name="Gujja S."/>
            <person name="Hansen M."/>
            <person name="Heiman D."/>
            <person name="Howarth C."/>
            <person name="Larimer J."/>
            <person name="Lui A."/>
            <person name="MacDonald P.J.P."/>
            <person name="McCowen C."/>
            <person name="Montmayeur A."/>
            <person name="Murphy C."/>
            <person name="Neiman D."/>
            <person name="Pearson M."/>
            <person name="Priest M."/>
            <person name="Roberts A."/>
            <person name="Saif S."/>
            <person name="Shea T."/>
            <person name="Sisk P."/>
            <person name="Stolte C."/>
            <person name="Sykes S."/>
            <person name="Wortman J."/>
            <person name="Nusbaum C."/>
            <person name="Birren B."/>
        </authorList>
    </citation>
    <scope>NUCLEOTIDE SEQUENCE [LARGE SCALE GENOMIC DNA]</scope>
    <source>
        <strain evidence="2">floridensis</strain>
    </source>
</reference>
<sequence length="259" mass="30374">MFQAEKMAGVAHFDSDLSKNSTLIVSSPNGLLSIIKHNKIEHIKFDIEQKNVVIYPDGDELFTTSDEEQGLRVWDLESKKIVFSYPRDSLKHHIYMQHNNIAALTSLGIKFYDLRMRYSYNFYENKNITQLDYNNGLYFAVDYNVFAYQNNDRVPIYSSETRIKDLHDGVVLTTDHLYFIDEQVSKSHCADRIAPLHHEFKGQKILASTVENNLVNWIGYNHQFKERFKQLDRIDQAISNEDVFYIFGNKELYNVSFDM</sequence>
<dbReference type="SUPFAM" id="SSF50969">
    <property type="entry name" value="YVTN repeat-like/Quinoprotein amine dehydrogenase"/>
    <property type="match status" value="1"/>
</dbReference>
<accession>L2GTT6</accession>
<evidence type="ECO:0000313" key="1">
    <source>
        <dbReference type="EMBL" id="ELA47029.1"/>
    </source>
</evidence>
<dbReference type="HOGENOM" id="CLU_1069968_0_0_1"/>
<dbReference type="VEuPathDB" id="MicrosporidiaDB:VCUG_01474"/>